<sequence>MVNLKDNSNGFSVLMSLYMKEKPEYLDRCLESLFEQTIHANEIIIVLDGAISTELMATIEKWKTFLPLKILPLKENVGLGKALNLGLKICSNDIIIRMDTDDICLENRFETQYNFLLANPDIIIVGSNIEEFTTDENIIIGKRLVPITYSDIKKYCIIRNPFNHMSVCFRKSAIEKIGGYQHHHFMEDYNLWLRTIAAGFQVANIEQSLVRVRVGDDMLKRRSGLKYVVSEYHLAVLKYDLKLHSLYGAVTVFFIRSLPRLIPISILRWFYKHLRK</sequence>
<accession>A0ABD5H0S0</accession>
<dbReference type="EC" id="2.4.-.-" evidence="5"/>
<evidence type="ECO:0000259" key="4">
    <source>
        <dbReference type="Pfam" id="PF00535"/>
    </source>
</evidence>
<comment type="similarity">
    <text evidence="1">Belongs to the glycosyltransferase 2 family.</text>
</comment>
<dbReference type="PANTHER" id="PTHR43685:SF5">
    <property type="entry name" value="GLYCOSYLTRANSFERASE EPSE-RELATED"/>
    <property type="match status" value="1"/>
</dbReference>
<evidence type="ECO:0000256" key="3">
    <source>
        <dbReference type="ARBA" id="ARBA00022679"/>
    </source>
</evidence>
<keyword evidence="2 5" id="KW-0328">Glycosyltransferase</keyword>
<evidence type="ECO:0000313" key="5">
    <source>
        <dbReference type="EMBL" id="MDW2634681.1"/>
    </source>
</evidence>
<dbReference type="InterPro" id="IPR001173">
    <property type="entry name" value="Glyco_trans_2-like"/>
</dbReference>
<evidence type="ECO:0000256" key="2">
    <source>
        <dbReference type="ARBA" id="ARBA00022676"/>
    </source>
</evidence>
<dbReference type="Gene3D" id="3.90.550.10">
    <property type="entry name" value="Spore Coat Polysaccharide Biosynthesis Protein SpsA, Chain A"/>
    <property type="match status" value="1"/>
</dbReference>
<dbReference type="Pfam" id="PF00535">
    <property type="entry name" value="Glycos_transf_2"/>
    <property type="match status" value="1"/>
</dbReference>
<dbReference type="AlphaFoldDB" id="A0ABD5H0S0"/>
<dbReference type="RefSeq" id="WP_284105916.1">
    <property type="nucleotide sequence ID" value="NZ_JASDAX010000002.1"/>
</dbReference>
<reference evidence="5 6" key="1">
    <citation type="submission" date="2023-10" db="EMBL/GenBank/DDBJ databases">
        <title>Fecal carriage and genetic characteristics of carbapenem-resistant Enterobacterales among healthy adults from four provinces of China.</title>
        <authorList>
            <person name="Li Y."/>
            <person name="Zhang R."/>
        </authorList>
    </citation>
    <scope>NUCLEOTIDE SEQUENCE [LARGE SCALE GENOMIC DNA]</scope>
    <source>
        <strain evidence="5 6">HN-71</strain>
    </source>
</reference>
<evidence type="ECO:0000256" key="1">
    <source>
        <dbReference type="ARBA" id="ARBA00006739"/>
    </source>
</evidence>
<dbReference type="EMBL" id="JAWPAZ010000004">
    <property type="protein sequence ID" value="MDW2634681.1"/>
    <property type="molecule type" value="Genomic_DNA"/>
</dbReference>
<dbReference type="PANTHER" id="PTHR43685">
    <property type="entry name" value="GLYCOSYLTRANSFERASE"/>
    <property type="match status" value="1"/>
</dbReference>
<dbReference type="InterPro" id="IPR050834">
    <property type="entry name" value="Glycosyltransf_2"/>
</dbReference>
<organism evidence="5 6">
    <name type="scientific">Citrobacter portucalensis</name>
    <dbReference type="NCBI Taxonomy" id="1639133"/>
    <lineage>
        <taxon>Bacteria</taxon>
        <taxon>Pseudomonadati</taxon>
        <taxon>Pseudomonadota</taxon>
        <taxon>Gammaproteobacteria</taxon>
        <taxon>Enterobacterales</taxon>
        <taxon>Enterobacteriaceae</taxon>
        <taxon>Citrobacter</taxon>
        <taxon>Citrobacter freundii complex</taxon>
    </lineage>
</organism>
<evidence type="ECO:0000313" key="6">
    <source>
        <dbReference type="Proteomes" id="UP001269984"/>
    </source>
</evidence>
<proteinExistence type="inferred from homology"/>
<comment type="caution">
    <text evidence="5">The sequence shown here is derived from an EMBL/GenBank/DDBJ whole genome shotgun (WGS) entry which is preliminary data.</text>
</comment>
<name>A0ABD5H0S0_9ENTR</name>
<dbReference type="Proteomes" id="UP001269984">
    <property type="component" value="Unassembled WGS sequence"/>
</dbReference>
<dbReference type="GO" id="GO:0016757">
    <property type="term" value="F:glycosyltransferase activity"/>
    <property type="evidence" value="ECO:0007669"/>
    <property type="project" value="UniProtKB-KW"/>
</dbReference>
<gene>
    <name evidence="5" type="ORF">RYZ90_12575</name>
</gene>
<dbReference type="SUPFAM" id="SSF53448">
    <property type="entry name" value="Nucleotide-diphospho-sugar transferases"/>
    <property type="match status" value="1"/>
</dbReference>
<dbReference type="InterPro" id="IPR029044">
    <property type="entry name" value="Nucleotide-diphossugar_trans"/>
</dbReference>
<keyword evidence="3 5" id="KW-0808">Transferase</keyword>
<protein>
    <submittedName>
        <fullName evidence="5">Glycosyltransferase</fullName>
        <ecNumber evidence="5">2.4.-.-</ecNumber>
    </submittedName>
</protein>
<feature type="domain" description="Glycosyltransferase 2-like" evidence="4">
    <location>
        <begin position="12"/>
        <end position="172"/>
    </location>
</feature>